<keyword evidence="5 14" id="KW-0723">Serine/threonine-protein kinase</keyword>
<evidence type="ECO:0000256" key="11">
    <source>
        <dbReference type="ARBA" id="ARBA00022842"/>
    </source>
</evidence>
<keyword evidence="12 14" id="KW-0511">Multifunctional enzyme</keyword>
<evidence type="ECO:0000256" key="3">
    <source>
        <dbReference type="ARBA" id="ARBA00006883"/>
    </source>
</evidence>
<dbReference type="InterPro" id="IPR011126">
    <property type="entry name" value="Hpr_kin/Pase_Hpr_N"/>
</dbReference>
<evidence type="ECO:0000259" key="17">
    <source>
        <dbReference type="Pfam" id="PF07475"/>
    </source>
</evidence>
<evidence type="ECO:0000313" key="18">
    <source>
        <dbReference type="EMBL" id="OGI49442.1"/>
    </source>
</evidence>
<gene>
    <name evidence="14" type="primary">hprK</name>
    <name evidence="18" type="ORF">A3A87_08460</name>
</gene>
<feature type="active site" evidence="14">
    <location>
        <position position="145"/>
    </location>
</feature>
<name>A0A1F6TWK6_9PROT</name>
<dbReference type="GO" id="GO:0000155">
    <property type="term" value="F:phosphorelay sensor kinase activity"/>
    <property type="evidence" value="ECO:0007669"/>
    <property type="project" value="InterPro"/>
</dbReference>
<feature type="binding site" evidence="14">
    <location>
        <position position="167"/>
    </location>
    <ligand>
        <name>Mg(2+)</name>
        <dbReference type="ChEBI" id="CHEBI:18420"/>
    </ligand>
</feature>
<feature type="region of interest" description="Important for the catalytic mechanism of dephosphorylation" evidence="14">
    <location>
        <begin position="273"/>
        <end position="278"/>
    </location>
</feature>
<evidence type="ECO:0000256" key="9">
    <source>
        <dbReference type="ARBA" id="ARBA00022777"/>
    </source>
</evidence>
<comment type="catalytic activity">
    <reaction evidence="1 14">
        <text>[HPr protein]-L-serine + ATP = [HPr protein]-O-phospho-L-serine + ADP + H(+)</text>
        <dbReference type="Rhea" id="RHEA:46600"/>
        <dbReference type="Rhea" id="RHEA-COMP:11602"/>
        <dbReference type="Rhea" id="RHEA-COMP:11603"/>
        <dbReference type="ChEBI" id="CHEBI:15378"/>
        <dbReference type="ChEBI" id="CHEBI:29999"/>
        <dbReference type="ChEBI" id="CHEBI:30616"/>
        <dbReference type="ChEBI" id="CHEBI:83421"/>
        <dbReference type="ChEBI" id="CHEBI:456216"/>
    </reaction>
</comment>
<dbReference type="Gene3D" id="3.40.1390.20">
    <property type="entry name" value="HprK N-terminal domain-like"/>
    <property type="match status" value="1"/>
</dbReference>
<comment type="catalytic activity">
    <reaction evidence="13 14">
        <text>[HPr protein]-O-phospho-L-serine + phosphate + H(+) = [HPr protein]-L-serine + diphosphate</text>
        <dbReference type="Rhea" id="RHEA:46604"/>
        <dbReference type="Rhea" id="RHEA-COMP:11602"/>
        <dbReference type="Rhea" id="RHEA-COMP:11603"/>
        <dbReference type="ChEBI" id="CHEBI:15378"/>
        <dbReference type="ChEBI" id="CHEBI:29999"/>
        <dbReference type="ChEBI" id="CHEBI:33019"/>
        <dbReference type="ChEBI" id="CHEBI:43474"/>
        <dbReference type="ChEBI" id="CHEBI:83421"/>
    </reaction>
</comment>
<evidence type="ECO:0000256" key="1">
    <source>
        <dbReference type="ARBA" id="ARBA00001120"/>
    </source>
</evidence>
<dbReference type="InterPro" id="IPR028979">
    <property type="entry name" value="Ser_kin/Pase_Hpr-like_N_sf"/>
</dbReference>
<feature type="active site" evidence="14">
    <location>
        <position position="252"/>
    </location>
</feature>
<dbReference type="CDD" id="cd01918">
    <property type="entry name" value="HprK_C"/>
    <property type="match status" value="1"/>
</dbReference>
<dbReference type="GO" id="GO:0005524">
    <property type="term" value="F:ATP binding"/>
    <property type="evidence" value="ECO:0007669"/>
    <property type="project" value="UniProtKB-UniRule"/>
</dbReference>
<evidence type="ECO:0000256" key="5">
    <source>
        <dbReference type="ARBA" id="ARBA00022527"/>
    </source>
</evidence>
<comment type="function">
    <text evidence="14">Catalyzes the ATP- as well as the pyrophosphate-dependent phosphorylation of a specific serine residue in HPr, a phosphocarrier protein of the phosphoenolpyruvate-dependent sugar phosphotransferase system (PTS). HprK/P also catalyzes the pyrophosphate-producing, inorganic phosphate-dependent dephosphorylation (phosphorolysis) of seryl-phosphorylated HPr (P-Ser-HPr).</text>
</comment>
<dbReference type="NCBIfam" id="TIGR00679">
    <property type="entry name" value="hpr-ser"/>
    <property type="match status" value="1"/>
</dbReference>
<dbReference type="STRING" id="1817768.A3A87_08460"/>
<dbReference type="EC" id="2.7.11.-" evidence="14"/>
<dbReference type="GO" id="GO:0004712">
    <property type="term" value="F:protein serine/threonine/tyrosine kinase activity"/>
    <property type="evidence" value="ECO:0007669"/>
    <property type="project" value="UniProtKB-UniRule"/>
</dbReference>
<organism evidence="18 19">
    <name type="scientific">Candidatus Muproteobacteria bacterium RIFCSPLOWO2_01_FULL_60_18</name>
    <dbReference type="NCBI Taxonomy" id="1817768"/>
    <lineage>
        <taxon>Bacteria</taxon>
        <taxon>Pseudomonadati</taxon>
        <taxon>Pseudomonadota</taxon>
        <taxon>Candidatus Muproteobacteria</taxon>
    </lineage>
</organism>
<dbReference type="InterPro" id="IPR011104">
    <property type="entry name" value="Hpr_kin/Pase_C"/>
</dbReference>
<dbReference type="FunFam" id="3.40.50.300:FF:000174">
    <property type="entry name" value="HPr kinase/phosphorylase"/>
    <property type="match status" value="1"/>
</dbReference>
<dbReference type="GO" id="GO:0006109">
    <property type="term" value="P:regulation of carbohydrate metabolic process"/>
    <property type="evidence" value="ECO:0007669"/>
    <property type="project" value="UniProtKB-UniRule"/>
</dbReference>
<comment type="domain">
    <text evidence="14">The Walker A ATP-binding motif also binds Pi and PPi.</text>
</comment>
<evidence type="ECO:0000256" key="6">
    <source>
        <dbReference type="ARBA" id="ARBA00022679"/>
    </source>
</evidence>
<evidence type="ECO:0000256" key="7">
    <source>
        <dbReference type="ARBA" id="ARBA00022723"/>
    </source>
</evidence>
<proteinExistence type="inferred from homology"/>
<evidence type="ECO:0000256" key="14">
    <source>
        <dbReference type="HAMAP-Rule" id="MF_01249"/>
    </source>
</evidence>
<dbReference type="GO" id="GO:0000287">
    <property type="term" value="F:magnesium ion binding"/>
    <property type="evidence" value="ECO:0007669"/>
    <property type="project" value="UniProtKB-UniRule"/>
</dbReference>
<dbReference type="EC" id="2.7.4.-" evidence="14"/>
<dbReference type="EMBL" id="MFTC01000098">
    <property type="protein sequence ID" value="OGI49442.1"/>
    <property type="molecule type" value="Genomic_DNA"/>
</dbReference>
<keyword evidence="9 14" id="KW-0418">Kinase</keyword>
<comment type="cofactor">
    <cofactor evidence="2 14">
        <name>Mg(2+)</name>
        <dbReference type="ChEBI" id="CHEBI:18420"/>
    </cofactor>
</comment>
<sequence>MTTPPVTAQDLFEAESGPLKLKWVAGEAGQDRLLEPTTAKFPGMALVGHLNFVHPNRVQVIGEAELAYLARLGKAEHEEAVRNLFACDKTSVVIVANVKKVASDLIEAANETSLALFSSTLPSPVVIDHLQYYLTRALAPRVTVHGVYMEVMGMGVLITGESGIGKSELALELLSRNHRLIADDAVEFVRVGPDVIVGQCPTLLSDFLEVRGLGILDIRLMFGETAVRHKKKLHLIVRLESIQHMKMSKIDRLQSKQRTRSILDVAIPEVALFVGPGRNLAVLVEAATRAYILRMWGIDPLEEFIKRHHEHMNNRGAGHAAAPAGNALRKARNKVD</sequence>
<feature type="domain" description="HPr(Ser) kinase/phosphorylase N-terminal" evidence="16">
    <location>
        <begin position="6"/>
        <end position="134"/>
    </location>
</feature>
<dbReference type="InterPro" id="IPR003755">
    <property type="entry name" value="HPr(Ser)_kin/Pase"/>
</dbReference>
<comment type="caution">
    <text evidence="18">The sequence shown here is derived from an EMBL/GenBank/DDBJ whole genome shotgun (WGS) entry which is preliminary data.</text>
</comment>
<dbReference type="Pfam" id="PF02603">
    <property type="entry name" value="Hpr_kinase_N"/>
    <property type="match status" value="1"/>
</dbReference>
<dbReference type="InterPro" id="IPR027417">
    <property type="entry name" value="P-loop_NTPase"/>
</dbReference>
<dbReference type="AlphaFoldDB" id="A0A1F6TWK6"/>
<feature type="binding site" evidence="14">
    <location>
        <position position="209"/>
    </location>
    <ligand>
        <name>Mg(2+)</name>
        <dbReference type="ChEBI" id="CHEBI:18420"/>
    </ligand>
</feature>
<keyword evidence="7 14" id="KW-0479">Metal-binding</keyword>
<evidence type="ECO:0000256" key="10">
    <source>
        <dbReference type="ARBA" id="ARBA00022840"/>
    </source>
</evidence>
<keyword evidence="11 14" id="KW-0460">Magnesium</keyword>
<evidence type="ECO:0000259" key="16">
    <source>
        <dbReference type="Pfam" id="PF02603"/>
    </source>
</evidence>
<dbReference type="PANTHER" id="PTHR30305">
    <property type="entry name" value="PROTEIN YJDM-RELATED"/>
    <property type="match status" value="1"/>
</dbReference>
<keyword evidence="10 14" id="KW-0067">ATP-binding</keyword>
<evidence type="ECO:0000256" key="13">
    <source>
        <dbReference type="ARBA" id="ARBA00047657"/>
    </source>
</evidence>
<evidence type="ECO:0000256" key="8">
    <source>
        <dbReference type="ARBA" id="ARBA00022741"/>
    </source>
</evidence>
<protein>
    <recommendedName>
        <fullName evidence="14">HPr kinase/phosphorylase</fullName>
        <shortName evidence="14">HPrK/P</shortName>
        <ecNumber evidence="14">2.7.11.-</ecNumber>
        <ecNumber evidence="14">2.7.4.-</ecNumber>
    </recommendedName>
    <alternativeName>
        <fullName evidence="14">HPr(Ser) kinase/phosphorylase</fullName>
    </alternativeName>
</protein>
<evidence type="ECO:0000256" key="4">
    <source>
        <dbReference type="ARBA" id="ARBA00011643"/>
    </source>
</evidence>
<dbReference type="SUPFAM" id="SSF53795">
    <property type="entry name" value="PEP carboxykinase-like"/>
    <property type="match status" value="1"/>
</dbReference>
<reference evidence="18 19" key="1">
    <citation type="journal article" date="2016" name="Nat. Commun.">
        <title>Thousands of microbial genomes shed light on interconnected biogeochemical processes in an aquifer system.</title>
        <authorList>
            <person name="Anantharaman K."/>
            <person name="Brown C.T."/>
            <person name="Hug L.A."/>
            <person name="Sharon I."/>
            <person name="Castelle C.J."/>
            <person name="Probst A.J."/>
            <person name="Thomas B.C."/>
            <person name="Singh A."/>
            <person name="Wilkins M.J."/>
            <person name="Karaoz U."/>
            <person name="Brodie E.L."/>
            <person name="Williams K.H."/>
            <person name="Hubbard S.S."/>
            <person name="Banfield J.F."/>
        </authorList>
    </citation>
    <scope>NUCLEOTIDE SEQUENCE [LARGE SCALE GENOMIC DNA]</scope>
</reference>
<comment type="similarity">
    <text evidence="3 14">Belongs to the HPrK/P family.</text>
</comment>
<comment type="subunit">
    <text evidence="4 14">Homohexamer.</text>
</comment>
<evidence type="ECO:0000256" key="12">
    <source>
        <dbReference type="ARBA" id="ARBA00023268"/>
    </source>
</evidence>
<feature type="active site" evidence="14">
    <location>
        <position position="166"/>
    </location>
</feature>
<keyword evidence="6 14" id="KW-0808">Transferase</keyword>
<dbReference type="SUPFAM" id="SSF75138">
    <property type="entry name" value="HprK N-terminal domain-like"/>
    <property type="match status" value="1"/>
</dbReference>
<dbReference type="Pfam" id="PF07475">
    <property type="entry name" value="Hpr_kinase_C"/>
    <property type="match status" value="1"/>
</dbReference>
<feature type="region of interest" description="Disordered" evidence="15">
    <location>
        <begin position="315"/>
        <end position="336"/>
    </location>
</feature>
<evidence type="ECO:0000256" key="2">
    <source>
        <dbReference type="ARBA" id="ARBA00001946"/>
    </source>
</evidence>
<feature type="compositionally biased region" description="Low complexity" evidence="15">
    <location>
        <begin position="315"/>
        <end position="327"/>
    </location>
</feature>
<dbReference type="Proteomes" id="UP000179037">
    <property type="component" value="Unassembled WGS sequence"/>
</dbReference>
<accession>A0A1F6TWK6</accession>
<keyword evidence="8 14" id="KW-0547">Nucleotide-binding</keyword>
<comment type="miscellaneous">
    <text evidence="14">Both phosphorylation and phosphorolysis are carried out by the same active site and suggest a common mechanism for both reactions.</text>
</comment>
<dbReference type="HAMAP" id="MF_01249">
    <property type="entry name" value="HPr_kinase"/>
    <property type="match status" value="1"/>
</dbReference>
<evidence type="ECO:0000256" key="15">
    <source>
        <dbReference type="SAM" id="MobiDB-lite"/>
    </source>
</evidence>
<dbReference type="GO" id="GO:0004674">
    <property type="term" value="F:protein serine/threonine kinase activity"/>
    <property type="evidence" value="ECO:0007669"/>
    <property type="project" value="UniProtKB-KW"/>
</dbReference>
<feature type="active site" description="Proton acceptor; for phosphorylation activity. Proton donor; for dephosphorylation activity" evidence="14">
    <location>
        <position position="184"/>
    </location>
</feature>
<feature type="domain" description="HPr kinase/phosphorylase C-terminal" evidence="17">
    <location>
        <begin position="137"/>
        <end position="307"/>
    </location>
</feature>
<dbReference type="Gene3D" id="3.40.50.300">
    <property type="entry name" value="P-loop containing nucleotide triphosphate hydrolases"/>
    <property type="match status" value="1"/>
</dbReference>
<evidence type="ECO:0000313" key="19">
    <source>
        <dbReference type="Proteomes" id="UP000179037"/>
    </source>
</evidence>
<dbReference type="PANTHER" id="PTHR30305:SF1">
    <property type="entry name" value="HPR KINASE_PHOSPHORYLASE"/>
    <property type="match status" value="1"/>
</dbReference>
<feature type="region of interest" description="Important for the catalytic mechanism of both phosphorylation and dephosphorylation" evidence="14">
    <location>
        <begin position="208"/>
        <end position="217"/>
    </location>
</feature>
<feature type="binding site" evidence="14">
    <location>
        <begin position="160"/>
        <end position="167"/>
    </location>
    <ligand>
        <name>ATP</name>
        <dbReference type="ChEBI" id="CHEBI:30616"/>
    </ligand>
</feature>